<dbReference type="CDD" id="cd04193">
    <property type="entry name" value="UDPGlcNAc_PPase"/>
    <property type="match status" value="1"/>
</dbReference>
<name>A0A517T3U0_9PLAN</name>
<dbReference type="EC" id="2.7.7.-" evidence="4"/>
<dbReference type="KEGG" id="chya:V22_02370"/>
<evidence type="ECO:0000313" key="4">
    <source>
        <dbReference type="EMBL" id="QDT63038.1"/>
    </source>
</evidence>
<organism evidence="4 5">
    <name type="scientific">Calycomorphotria hydatis</name>
    <dbReference type="NCBI Taxonomy" id="2528027"/>
    <lineage>
        <taxon>Bacteria</taxon>
        <taxon>Pseudomonadati</taxon>
        <taxon>Planctomycetota</taxon>
        <taxon>Planctomycetia</taxon>
        <taxon>Planctomycetales</taxon>
        <taxon>Planctomycetaceae</taxon>
        <taxon>Calycomorphotria</taxon>
    </lineage>
</organism>
<dbReference type="OrthoDB" id="9806910at2"/>
<evidence type="ECO:0000256" key="1">
    <source>
        <dbReference type="ARBA" id="ARBA00010401"/>
    </source>
</evidence>
<dbReference type="AlphaFoldDB" id="A0A517T3U0"/>
<dbReference type="PANTHER" id="PTHR11952:SF2">
    <property type="entry name" value="LD24639P"/>
    <property type="match status" value="1"/>
</dbReference>
<dbReference type="PANTHER" id="PTHR11952">
    <property type="entry name" value="UDP- GLUCOSE PYROPHOSPHORYLASE"/>
    <property type="match status" value="1"/>
</dbReference>
<dbReference type="EMBL" id="CP036316">
    <property type="protein sequence ID" value="QDT63038.1"/>
    <property type="molecule type" value="Genomic_DNA"/>
</dbReference>
<dbReference type="GO" id="GO:0070569">
    <property type="term" value="F:uridylyltransferase activity"/>
    <property type="evidence" value="ECO:0007669"/>
    <property type="project" value="InterPro"/>
</dbReference>
<dbReference type="Proteomes" id="UP000319976">
    <property type="component" value="Chromosome"/>
</dbReference>
<evidence type="ECO:0000313" key="5">
    <source>
        <dbReference type="Proteomes" id="UP000319976"/>
    </source>
</evidence>
<gene>
    <name evidence="4" type="ORF">V22_02370</name>
</gene>
<keyword evidence="3 4" id="KW-0548">Nucleotidyltransferase</keyword>
<dbReference type="InterPro" id="IPR002618">
    <property type="entry name" value="UDPGP_fam"/>
</dbReference>
<evidence type="ECO:0000256" key="2">
    <source>
        <dbReference type="ARBA" id="ARBA00022679"/>
    </source>
</evidence>
<protein>
    <submittedName>
        <fullName evidence="4">Putative uridylyltransferase</fullName>
        <ecNumber evidence="4">2.7.7.-</ecNumber>
    </submittedName>
</protein>
<dbReference type="RefSeq" id="WP_145259035.1">
    <property type="nucleotide sequence ID" value="NZ_CP036316.1"/>
</dbReference>
<proteinExistence type="inferred from homology"/>
<comment type="similarity">
    <text evidence="1">Belongs to the UDPGP type 1 family.</text>
</comment>
<dbReference type="SUPFAM" id="SSF53448">
    <property type="entry name" value="Nucleotide-diphospho-sugar transferases"/>
    <property type="match status" value="1"/>
</dbReference>
<dbReference type="InterPro" id="IPR039741">
    <property type="entry name" value="UDP-sugar_pyrophosphorylase"/>
</dbReference>
<dbReference type="InterPro" id="IPR029044">
    <property type="entry name" value="Nucleotide-diphossugar_trans"/>
</dbReference>
<evidence type="ECO:0000256" key="3">
    <source>
        <dbReference type="ARBA" id="ARBA00022695"/>
    </source>
</evidence>
<accession>A0A517T3U0</accession>
<keyword evidence="2 4" id="KW-0808">Transferase</keyword>
<reference evidence="4 5" key="1">
    <citation type="submission" date="2019-02" db="EMBL/GenBank/DDBJ databases">
        <title>Deep-cultivation of Planctomycetes and their phenomic and genomic characterization uncovers novel biology.</title>
        <authorList>
            <person name="Wiegand S."/>
            <person name="Jogler M."/>
            <person name="Boedeker C."/>
            <person name="Pinto D."/>
            <person name="Vollmers J."/>
            <person name="Rivas-Marin E."/>
            <person name="Kohn T."/>
            <person name="Peeters S.H."/>
            <person name="Heuer A."/>
            <person name="Rast P."/>
            <person name="Oberbeckmann S."/>
            <person name="Bunk B."/>
            <person name="Jeske O."/>
            <person name="Meyerdierks A."/>
            <person name="Storesund J.E."/>
            <person name="Kallscheuer N."/>
            <person name="Luecker S."/>
            <person name="Lage O.M."/>
            <person name="Pohl T."/>
            <person name="Merkel B.J."/>
            <person name="Hornburger P."/>
            <person name="Mueller R.-W."/>
            <person name="Bruemmer F."/>
            <person name="Labrenz M."/>
            <person name="Spormann A.M."/>
            <person name="Op den Camp H."/>
            <person name="Overmann J."/>
            <person name="Amann R."/>
            <person name="Jetten M.S.M."/>
            <person name="Mascher T."/>
            <person name="Medema M.H."/>
            <person name="Devos D.P."/>
            <person name="Kaster A.-K."/>
            <person name="Ovreas L."/>
            <person name="Rohde M."/>
            <person name="Galperin M.Y."/>
            <person name="Jogler C."/>
        </authorList>
    </citation>
    <scope>NUCLEOTIDE SEQUENCE [LARGE SCALE GENOMIC DNA]</scope>
    <source>
        <strain evidence="4 5">V22</strain>
    </source>
</reference>
<dbReference type="Gene3D" id="3.90.550.10">
    <property type="entry name" value="Spore Coat Polysaccharide Biosynthesis Protein SpsA, Chain A"/>
    <property type="match status" value="1"/>
</dbReference>
<sequence length="462" mass="49975">MPAPQELMAILAPHTQSHLIEDWDELSQEQRSHLESQIQAIDFDVISQLFHEKKNSTSAHDDDIAARAKPPSVFVGQPFTEDKVAGAKQTGEELIAAGKVGAILVAGGQGTRLGFDHPKGMYPIGPVSGAMLFSFLCGQIVNRSKKAGATIPYYIMTSDATHEETVDCFEKENYFGLNPDDVFFFKQGTMPAVDMHTGHVLLAEKGKIATSPDGHGGLLNGLDKSGALADMQSRGIEVLHYHQVDNPTAIVCDPIFLGLHQQHNSQVSTKVLAKVNAAEKMGVVCEVDGKTQIVEYSDIPDDIAAKTDEDGELLLKWGNTAIHVFSRSFIETLCKEGTGLPFHIANKKLPHLDQTGQVIKPETPNAFKFEKFIFDALPLAKTALVVETSRAREFNPVKNAEGNDSPATAKAALSALFKSWLEEAGAEIADDAVVEIDPAFAVSAEELKGKVEGSYSGEVLLK</sequence>
<keyword evidence="5" id="KW-1185">Reference proteome</keyword>
<dbReference type="Pfam" id="PF01704">
    <property type="entry name" value="UDPGP"/>
    <property type="match status" value="1"/>
</dbReference>